<sequence>MNFKLYIIVVIFPLCCFSQSFQWLQNGGGNNSVSSNKREEVIDIATDSQRNVYIVSKISKDGTMLNSSLPISVYELNSNDVDVILVSYSCEGNYRWHKVFGGGDNDNIVGVEVDTQDNIFVVGSLAQCRNDDGSYPSYSIPRIGDNNGVDFISSNTQDFCNRSFIAKFTSNGVYQWVHFFHDPVPYDQPTLFMIRNTYMVNDNLFCIARIAPGSYEGGAFSNTNNSLPFLHYLLKYDTSGNFISATPFELELSNYTSAELRWCRNPYNGYYYAIFLYNSNTITVSAGGNNLDYTLPKIICFNNLGQYQWYREVTGSATLNTLTFDDQNNIYVGGFPGNQILPGSFNNYSYTSGYDGNYFIMKCNSDITSYDWVTRYSTPGNIGGYGQLASSSLHYDRINSEIIFGGQIILNTTWGTQNILGPGVNNTGDPLLARFDSSNGNCLSMHRIVGTNGFQDSFTAIEQDVAGDLIVGGFMGLDLTDSNGNTHYTSGGNTDFFVTKFATQACQSLSNENFDYLKIDVFPNPARDILNLNNVPETMQYIIYNLMGAKMLEGNISSELSSIDVSKLSVGCYLLSLKNEKGLIETFKIVKE</sequence>
<evidence type="ECO:0000313" key="5">
    <source>
        <dbReference type="Proteomes" id="UP000184232"/>
    </source>
</evidence>
<protein>
    <submittedName>
        <fullName evidence="4">Por secretion system C-terminal sorting domain-containing protein</fullName>
    </submittedName>
</protein>
<gene>
    <name evidence="4" type="ORF">SAMN05444337_1823</name>
</gene>
<evidence type="ECO:0000313" key="4">
    <source>
        <dbReference type="EMBL" id="SHJ35999.1"/>
    </source>
</evidence>
<dbReference type="STRING" id="683124.SAMN05444337_1823"/>
<feature type="signal peptide" evidence="2">
    <location>
        <begin position="1"/>
        <end position="22"/>
    </location>
</feature>
<evidence type="ECO:0000256" key="2">
    <source>
        <dbReference type="SAM" id="SignalP"/>
    </source>
</evidence>
<dbReference type="Pfam" id="PF18962">
    <property type="entry name" value="Por_Secre_tail"/>
    <property type="match status" value="1"/>
</dbReference>
<dbReference type="InterPro" id="IPR026444">
    <property type="entry name" value="Secre_tail"/>
</dbReference>
<dbReference type="NCBIfam" id="TIGR04183">
    <property type="entry name" value="Por_Secre_tail"/>
    <property type="match status" value="1"/>
</dbReference>
<feature type="chain" id="PRO_5012183878" evidence="2">
    <location>
        <begin position="23"/>
        <end position="592"/>
    </location>
</feature>
<keyword evidence="5" id="KW-1185">Reference proteome</keyword>
<dbReference type="AlphaFoldDB" id="A0A1M6INS3"/>
<dbReference type="Proteomes" id="UP000184232">
    <property type="component" value="Unassembled WGS sequence"/>
</dbReference>
<evidence type="ECO:0000259" key="3">
    <source>
        <dbReference type="Pfam" id="PF18962"/>
    </source>
</evidence>
<dbReference type="PANTHER" id="PTHR35580:SF1">
    <property type="entry name" value="PHYTASE-LIKE DOMAIN-CONTAINING PROTEIN"/>
    <property type="match status" value="1"/>
</dbReference>
<feature type="domain" description="Secretion system C-terminal sorting" evidence="3">
    <location>
        <begin position="521"/>
        <end position="584"/>
    </location>
</feature>
<name>A0A1M6INS3_9FLAO</name>
<reference evidence="4 5" key="1">
    <citation type="submission" date="2016-11" db="EMBL/GenBank/DDBJ databases">
        <authorList>
            <person name="Jaros S."/>
            <person name="Januszkiewicz K."/>
            <person name="Wedrychowicz H."/>
        </authorList>
    </citation>
    <scope>NUCLEOTIDE SEQUENCE [LARGE SCALE GENOMIC DNA]</scope>
    <source>
        <strain evidence="4 5">DSM 22807</strain>
    </source>
</reference>
<proteinExistence type="predicted"/>
<dbReference type="PANTHER" id="PTHR35580">
    <property type="entry name" value="CELL SURFACE GLYCOPROTEIN (S-LAYER PROTEIN)-LIKE PROTEIN"/>
    <property type="match status" value="1"/>
</dbReference>
<accession>A0A1M6INS3</accession>
<dbReference type="InterPro" id="IPR052918">
    <property type="entry name" value="Motility_Chemotaxis_Reg"/>
</dbReference>
<evidence type="ECO:0000256" key="1">
    <source>
        <dbReference type="ARBA" id="ARBA00022729"/>
    </source>
</evidence>
<organism evidence="4 5">
    <name type="scientific">Flavobacterium haoranii</name>
    <dbReference type="NCBI Taxonomy" id="683124"/>
    <lineage>
        <taxon>Bacteria</taxon>
        <taxon>Pseudomonadati</taxon>
        <taxon>Bacteroidota</taxon>
        <taxon>Flavobacteriia</taxon>
        <taxon>Flavobacteriales</taxon>
        <taxon>Flavobacteriaceae</taxon>
        <taxon>Flavobacterium</taxon>
    </lineage>
</organism>
<dbReference type="EMBL" id="FQZH01000003">
    <property type="protein sequence ID" value="SHJ35999.1"/>
    <property type="molecule type" value="Genomic_DNA"/>
</dbReference>
<keyword evidence="1 2" id="KW-0732">Signal</keyword>